<comment type="caution">
    <text evidence="1">The sequence shown here is derived from an EMBL/GenBank/DDBJ whole genome shotgun (WGS) entry which is preliminary data.</text>
</comment>
<gene>
    <name evidence="1" type="ORF">EWV77_11155</name>
</gene>
<dbReference type="Proteomes" id="UP000320674">
    <property type="component" value="Unassembled WGS sequence"/>
</dbReference>
<dbReference type="EMBL" id="SFAZ01000167">
    <property type="protein sequence ID" value="TRU73713.1"/>
    <property type="molecule type" value="Genomic_DNA"/>
</dbReference>
<sequence>MSREYQSKINQIYMRLFSGITWESTLPDIYEQAGKAYAEIYELNCKNGYWKRADGFDNKLIYYIAEWIKNNILNKFISLRTARELADEIATQILDYYHTKCLSTGQKIWGLQKAKYRTKEDKGEKSC</sequence>
<protein>
    <submittedName>
        <fullName evidence="1">Uncharacterized protein</fullName>
    </submittedName>
</protein>
<evidence type="ECO:0000313" key="1">
    <source>
        <dbReference type="EMBL" id="TRU73713.1"/>
    </source>
</evidence>
<reference evidence="1 2" key="1">
    <citation type="submission" date="2019-01" db="EMBL/GenBank/DDBJ databases">
        <title>Coherence of Microcystis species and biogeography revealed through population genomics.</title>
        <authorList>
            <person name="Perez-Carrascal O.M."/>
            <person name="Terrat Y."/>
            <person name="Giani A."/>
            <person name="Fortin N."/>
            <person name="Tromas N."/>
            <person name="Shapiro B.J."/>
        </authorList>
    </citation>
    <scope>NUCLEOTIDE SEQUENCE [LARGE SCALE GENOMIC DNA]</scope>
    <source>
        <strain evidence="1">Mv_BB_P_19951000_S68D</strain>
    </source>
</reference>
<evidence type="ECO:0000313" key="2">
    <source>
        <dbReference type="Proteomes" id="UP000320674"/>
    </source>
</evidence>
<dbReference type="AlphaFoldDB" id="A0A552HR91"/>
<name>A0A552HR91_MICVR</name>
<accession>A0A552HR91</accession>
<proteinExistence type="predicted"/>
<organism evidence="1 2">
    <name type="scientific">Microcystis viridis Mv_BB_P_19951000_S68D</name>
    <dbReference type="NCBI Taxonomy" id="2486270"/>
    <lineage>
        <taxon>Bacteria</taxon>
        <taxon>Bacillati</taxon>
        <taxon>Cyanobacteriota</taxon>
        <taxon>Cyanophyceae</taxon>
        <taxon>Oscillatoriophycideae</taxon>
        <taxon>Chroococcales</taxon>
        <taxon>Microcystaceae</taxon>
        <taxon>Microcystis</taxon>
    </lineage>
</organism>